<sequence>MPNNVYKQWLVLAYLEIPAEFPMASTCLQLSVTNHATAHTLNVVKHLKLKLKYSESHPLKSYLVNEQFLKKDEFIDKFNDFQWLELLKLQLSANENQIHCSPSLNIEDDNGNGVSVSIVGELDEYEFYVCYKRPITRKRKKWLGLVEYDFYDKDFCSIIPEQTEKDGLDAFILFYDENYEELEEKWG</sequence>
<protein>
    <submittedName>
        <fullName evidence="1">Uncharacterized protein</fullName>
    </submittedName>
</protein>
<name>A0A0F9VAC2_9ZZZZ</name>
<gene>
    <name evidence="1" type="ORF">LCGC14_0123680</name>
</gene>
<reference evidence="1" key="1">
    <citation type="journal article" date="2015" name="Nature">
        <title>Complex archaea that bridge the gap between prokaryotes and eukaryotes.</title>
        <authorList>
            <person name="Spang A."/>
            <person name="Saw J.H."/>
            <person name="Jorgensen S.L."/>
            <person name="Zaremba-Niedzwiedzka K."/>
            <person name="Martijn J."/>
            <person name="Lind A.E."/>
            <person name="van Eijk R."/>
            <person name="Schleper C."/>
            <person name="Guy L."/>
            <person name="Ettema T.J."/>
        </authorList>
    </citation>
    <scope>NUCLEOTIDE SEQUENCE</scope>
</reference>
<comment type="caution">
    <text evidence="1">The sequence shown here is derived from an EMBL/GenBank/DDBJ whole genome shotgun (WGS) entry which is preliminary data.</text>
</comment>
<organism evidence="1">
    <name type="scientific">marine sediment metagenome</name>
    <dbReference type="NCBI Taxonomy" id="412755"/>
    <lineage>
        <taxon>unclassified sequences</taxon>
        <taxon>metagenomes</taxon>
        <taxon>ecological metagenomes</taxon>
    </lineage>
</organism>
<dbReference type="EMBL" id="LAZR01000038">
    <property type="protein sequence ID" value="KKO00960.1"/>
    <property type="molecule type" value="Genomic_DNA"/>
</dbReference>
<proteinExistence type="predicted"/>
<dbReference type="AlphaFoldDB" id="A0A0F9VAC2"/>
<accession>A0A0F9VAC2</accession>
<evidence type="ECO:0000313" key="1">
    <source>
        <dbReference type="EMBL" id="KKO00960.1"/>
    </source>
</evidence>